<accession>A0AAW5WT67</accession>
<reference evidence="1" key="1">
    <citation type="submission" date="2022-01" db="EMBL/GenBank/DDBJ databases">
        <title>VMRC isolate genome collection.</title>
        <authorList>
            <person name="France M."/>
            <person name="Rutt L."/>
            <person name="Humphrys M."/>
            <person name="Ravel J."/>
        </authorList>
    </citation>
    <scope>NUCLEOTIDE SEQUENCE</scope>
    <source>
        <strain evidence="1">C0048A1</strain>
    </source>
</reference>
<evidence type="ECO:0000313" key="2">
    <source>
        <dbReference type="Proteomes" id="UP001212401"/>
    </source>
</evidence>
<dbReference type="AlphaFoldDB" id="A0AAW5WT67"/>
<protein>
    <submittedName>
        <fullName evidence="1">Uncharacterized protein</fullName>
    </submittedName>
</protein>
<gene>
    <name evidence="1" type="ORF">L2724_05545</name>
</gene>
<comment type="caution">
    <text evidence="1">The sequence shown here is derived from an EMBL/GenBank/DDBJ whole genome shotgun (WGS) entry which is preliminary data.</text>
</comment>
<proteinExistence type="predicted"/>
<name>A0AAW5WT67_9LACO</name>
<evidence type="ECO:0000313" key="1">
    <source>
        <dbReference type="EMBL" id="MCZ3667748.1"/>
    </source>
</evidence>
<dbReference type="RefSeq" id="WP_269295982.1">
    <property type="nucleotide sequence ID" value="NZ_JAKHPH010000011.1"/>
</dbReference>
<dbReference type="Proteomes" id="UP001212401">
    <property type="component" value="Unassembled WGS sequence"/>
</dbReference>
<organism evidence="1 2">
    <name type="scientific">Limosilactobacillus vaginalis</name>
    <dbReference type="NCBI Taxonomy" id="1633"/>
    <lineage>
        <taxon>Bacteria</taxon>
        <taxon>Bacillati</taxon>
        <taxon>Bacillota</taxon>
        <taxon>Bacilli</taxon>
        <taxon>Lactobacillales</taxon>
        <taxon>Lactobacillaceae</taxon>
        <taxon>Limosilactobacillus</taxon>
    </lineage>
</organism>
<sequence>MKLNKDDESLKNALLNEVEGNITTLKGNAKSYINGKKQSPLALITESINDLTELKKLLKGMN</sequence>
<dbReference type="EMBL" id="JAKHPH010000011">
    <property type="protein sequence ID" value="MCZ3667748.1"/>
    <property type="molecule type" value="Genomic_DNA"/>
</dbReference>